<feature type="domain" description="SLH" evidence="1">
    <location>
        <begin position="251"/>
        <end position="319"/>
    </location>
</feature>
<protein>
    <submittedName>
        <fullName evidence="2">S-layer domain protein</fullName>
    </submittedName>
</protein>
<dbReference type="Pfam" id="PF00395">
    <property type="entry name" value="SLH"/>
    <property type="match status" value="3"/>
</dbReference>
<evidence type="ECO:0000313" key="3">
    <source>
        <dbReference type="Proteomes" id="UP000008204"/>
    </source>
</evidence>
<dbReference type="STRING" id="41431.PCC8801_2327"/>
<dbReference type="EMBL" id="CP001287">
    <property type="protein sequence ID" value="ACK66343.1"/>
    <property type="molecule type" value="Genomic_DNA"/>
</dbReference>
<dbReference type="PROSITE" id="PS51272">
    <property type="entry name" value="SLH"/>
    <property type="match status" value="2"/>
</dbReference>
<keyword evidence="3" id="KW-1185">Reference proteome</keyword>
<evidence type="ECO:0000259" key="1">
    <source>
        <dbReference type="PROSITE" id="PS51272"/>
    </source>
</evidence>
<dbReference type="AlphaFoldDB" id="B7K1E8"/>
<dbReference type="OrthoDB" id="452152at2"/>
<dbReference type="PANTHER" id="PTHR33740">
    <property type="entry name" value="GPI-ANCHORED ADHESIN-LIKE PROTEIN"/>
    <property type="match status" value="1"/>
</dbReference>
<dbReference type="PANTHER" id="PTHR33740:SF3">
    <property type="entry name" value="GPI-ANCHORED ADHESIN-LIKE PROTEIN"/>
    <property type="match status" value="1"/>
</dbReference>
<reference evidence="3" key="1">
    <citation type="journal article" date="2011" name="MBio">
        <title>Novel metabolic attributes of the genus Cyanothece, comprising a group of unicellular nitrogen-fixing Cyanobacteria.</title>
        <authorList>
            <person name="Bandyopadhyay A."/>
            <person name="Elvitigala T."/>
            <person name="Welsh E."/>
            <person name="Stockel J."/>
            <person name="Liberton M."/>
            <person name="Min H."/>
            <person name="Sherman L.A."/>
            <person name="Pakrasi H.B."/>
        </authorList>
    </citation>
    <scope>NUCLEOTIDE SEQUENCE [LARGE SCALE GENOMIC DNA]</scope>
    <source>
        <strain evidence="3">PCC 8801</strain>
    </source>
</reference>
<dbReference type="RefSeq" id="WP_012595611.1">
    <property type="nucleotide sequence ID" value="NC_011726.1"/>
</dbReference>
<organism evidence="2 3">
    <name type="scientific">Rippkaea orientalis (strain PCC 8801 / RF-1)</name>
    <name type="common">Cyanothece sp. (strain PCC 8801)</name>
    <dbReference type="NCBI Taxonomy" id="41431"/>
    <lineage>
        <taxon>Bacteria</taxon>
        <taxon>Bacillati</taxon>
        <taxon>Cyanobacteriota</taxon>
        <taxon>Cyanophyceae</taxon>
        <taxon>Oscillatoriophycideae</taxon>
        <taxon>Chroococcales</taxon>
        <taxon>Aphanothecaceae</taxon>
        <taxon>Rippkaea</taxon>
        <taxon>Rippkaea orientalis</taxon>
    </lineage>
</organism>
<sequence length="406" mass="45221">MSSSNFFVIIRYSTLISLLALLTACSGIQGLEGRFSPNPDLQKNSETSQGTQLQLPDNFPPEIPQYPQATLQEITQEITPEKGATRWTSADPIDQIQTFYQEQFQNEQWQIIEPFSPDATDKSLIAQKDDLRVRISLIPSDSTTELTLQYRQTNIAQSDDNSDFNSSPEPLITPTESSDFSDLDQVSEVLRPYIEDLARLGILTANNSDNNQFKPNQTITRREYARWLVNAKNKFYEKSPEKQIRLGVNNSQPAFSDVSSSDPDFGVIQGLAEAGLIPSRLTGNSSASLFRPNAPLTRSDLIAWKVPLDTGKGLPQASIDAIKETWGFQDTTQIDPQALRALYADFQSGEQGNVRRVFGYTTLFQPKKPVTRAQAAAALWYFGYQGDGLSAKDVLAMNKEPSTMNN</sequence>
<dbReference type="KEGG" id="cyp:PCC8801_2327"/>
<proteinExistence type="predicted"/>
<dbReference type="HOGENOM" id="CLU_048100_0_0_3"/>
<dbReference type="Proteomes" id="UP000008204">
    <property type="component" value="Chromosome"/>
</dbReference>
<dbReference type="eggNOG" id="COG0747">
    <property type="taxonomic scope" value="Bacteria"/>
</dbReference>
<feature type="domain" description="SLH" evidence="1">
    <location>
        <begin position="177"/>
        <end position="242"/>
    </location>
</feature>
<evidence type="ECO:0000313" key="2">
    <source>
        <dbReference type="EMBL" id="ACK66343.1"/>
    </source>
</evidence>
<name>B7K1E8_RIPO1</name>
<accession>B7K1E8</accession>
<gene>
    <name evidence="2" type="ordered locus">PCC8801_2327</name>
</gene>
<dbReference type="InterPro" id="IPR001119">
    <property type="entry name" value="SLH_dom"/>
</dbReference>